<keyword evidence="2" id="KW-1185">Reference proteome</keyword>
<evidence type="ECO:0000313" key="1">
    <source>
        <dbReference type="EMBL" id="NYJ32837.1"/>
    </source>
</evidence>
<sequence>MCTHYGIPLTAAYRRDAPRGPGTYALLVEMFPRPVRAVGLPPGAVA</sequence>
<name>A0A7Z0J8K9_9ACTN</name>
<accession>A0A7Z0J8K9</accession>
<dbReference type="Proteomes" id="UP000572051">
    <property type="component" value="Unassembled WGS sequence"/>
</dbReference>
<gene>
    <name evidence="1" type="ORF">HNR10_000718</name>
</gene>
<dbReference type="AlphaFoldDB" id="A0A7Z0J8K9"/>
<organism evidence="1 2">
    <name type="scientific">Nocardiopsis aegyptia</name>
    <dbReference type="NCBI Taxonomy" id="220378"/>
    <lineage>
        <taxon>Bacteria</taxon>
        <taxon>Bacillati</taxon>
        <taxon>Actinomycetota</taxon>
        <taxon>Actinomycetes</taxon>
        <taxon>Streptosporangiales</taxon>
        <taxon>Nocardiopsidaceae</taxon>
        <taxon>Nocardiopsis</taxon>
    </lineage>
</organism>
<protein>
    <submittedName>
        <fullName evidence="1">Uncharacterized protein</fullName>
    </submittedName>
</protein>
<proteinExistence type="predicted"/>
<dbReference type="EMBL" id="JACCFS010000001">
    <property type="protein sequence ID" value="NYJ32837.1"/>
    <property type="molecule type" value="Genomic_DNA"/>
</dbReference>
<evidence type="ECO:0000313" key="2">
    <source>
        <dbReference type="Proteomes" id="UP000572051"/>
    </source>
</evidence>
<reference evidence="1 2" key="1">
    <citation type="submission" date="2020-07" db="EMBL/GenBank/DDBJ databases">
        <title>Sequencing the genomes of 1000 actinobacteria strains.</title>
        <authorList>
            <person name="Klenk H.-P."/>
        </authorList>
    </citation>
    <scope>NUCLEOTIDE SEQUENCE [LARGE SCALE GENOMIC DNA]</scope>
    <source>
        <strain evidence="1 2">DSM 44442</strain>
    </source>
</reference>
<dbReference type="RefSeq" id="WP_179820797.1">
    <property type="nucleotide sequence ID" value="NZ_JACCFS010000001.1"/>
</dbReference>
<comment type="caution">
    <text evidence="1">The sequence shown here is derived from an EMBL/GenBank/DDBJ whole genome shotgun (WGS) entry which is preliminary data.</text>
</comment>